<comment type="cofactor">
    <cofactor evidence="1">
        <name>a divalent metal cation</name>
        <dbReference type="ChEBI" id="CHEBI:60240"/>
    </cofactor>
</comment>
<keyword evidence="2" id="KW-0479">Metal-binding</keyword>
<evidence type="ECO:0000259" key="3">
    <source>
        <dbReference type="Pfam" id="PF13359"/>
    </source>
</evidence>
<dbReference type="Proteomes" id="UP000830375">
    <property type="component" value="Unassembled WGS sequence"/>
</dbReference>
<keyword evidence="5" id="KW-1185">Reference proteome</keyword>
<protein>
    <recommendedName>
        <fullName evidence="3">DDE Tnp4 domain-containing protein</fullName>
    </recommendedName>
</protein>
<evidence type="ECO:0000256" key="1">
    <source>
        <dbReference type="ARBA" id="ARBA00001968"/>
    </source>
</evidence>
<dbReference type="InterPro" id="IPR027806">
    <property type="entry name" value="HARBI1_dom"/>
</dbReference>
<dbReference type="Pfam" id="PF13359">
    <property type="entry name" value="DDE_Tnp_4"/>
    <property type="match status" value="1"/>
</dbReference>
<feature type="domain" description="DDE Tnp4" evidence="3">
    <location>
        <begin position="1"/>
        <end position="82"/>
    </location>
</feature>
<evidence type="ECO:0000313" key="5">
    <source>
        <dbReference type="Proteomes" id="UP000830375"/>
    </source>
</evidence>
<name>A0ABQ8MSU8_LABRO</name>
<comment type="caution">
    <text evidence="4">The sequence shown here is derived from an EMBL/GenBank/DDBJ whole genome shotgun (WGS) entry which is preliminary data.</text>
</comment>
<gene>
    <name evidence="4" type="ORF">H4Q32_023017</name>
</gene>
<proteinExistence type="predicted"/>
<organism evidence="4 5">
    <name type="scientific">Labeo rohita</name>
    <name type="common">Indian major carp</name>
    <name type="synonym">Cyprinus rohita</name>
    <dbReference type="NCBI Taxonomy" id="84645"/>
    <lineage>
        <taxon>Eukaryota</taxon>
        <taxon>Metazoa</taxon>
        <taxon>Chordata</taxon>
        <taxon>Craniata</taxon>
        <taxon>Vertebrata</taxon>
        <taxon>Euteleostomi</taxon>
        <taxon>Actinopterygii</taxon>
        <taxon>Neopterygii</taxon>
        <taxon>Teleostei</taxon>
        <taxon>Ostariophysi</taxon>
        <taxon>Cypriniformes</taxon>
        <taxon>Cyprinidae</taxon>
        <taxon>Labeoninae</taxon>
        <taxon>Labeonini</taxon>
        <taxon>Labeo</taxon>
    </lineage>
</organism>
<evidence type="ECO:0000256" key="2">
    <source>
        <dbReference type="ARBA" id="ARBA00022723"/>
    </source>
</evidence>
<reference evidence="4 5" key="1">
    <citation type="submission" date="2022-01" db="EMBL/GenBank/DDBJ databases">
        <title>A high-quality chromosome-level genome assembly of rohu carp, Labeo rohita.</title>
        <authorList>
            <person name="Arick M.A. II"/>
            <person name="Hsu C.-Y."/>
            <person name="Magbanua Z."/>
            <person name="Pechanova O."/>
            <person name="Grover C."/>
            <person name="Miller E."/>
            <person name="Thrash A."/>
            <person name="Ezzel L."/>
            <person name="Alam S."/>
            <person name="Benzie J."/>
            <person name="Hamilton M."/>
            <person name="Karsi A."/>
            <person name="Lawrence M.L."/>
            <person name="Peterson D.G."/>
        </authorList>
    </citation>
    <scope>NUCLEOTIDE SEQUENCE [LARGE SCALE GENOMIC DNA]</scope>
    <source>
        <strain evidence="5">BAU-BD-2019</strain>
        <tissue evidence="4">Blood</tissue>
    </source>
</reference>
<accession>A0ABQ8MSU8</accession>
<evidence type="ECO:0000313" key="4">
    <source>
        <dbReference type="EMBL" id="KAI2665903.1"/>
    </source>
</evidence>
<sequence length="97" mass="11016">MFRASRIYQRLSLGELSGVLLGDKGYASETFLLTPLADLQTLKQQVYNHARMRGQIEMTFSLLKSQFHCLHQLRVSPDRACDVKGSQSCFGYRLGQC</sequence>
<dbReference type="EMBL" id="JACTAM010000004">
    <property type="protein sequence ID" value="KAI2665903.1"/>
    <property type="molecule type" value="Genomic_DNA"/>
</dbReference>